<accession>A0A2D6YL03</accession>
<proteinExistence type="predicted"/>
<dbReference type="EMBL" id="NZEX01000114">
    <property type="protein sequence ID" value="MAH63795.1"/>
    <property type="molecule type" value="Genomic_DNA"/>
</dbReference>
<gene>
    <name evidence="1" type="ORF">CMN54_10195</name>
</gene>
<evidence type="ECO:0000313" key="2">
    <source>
        <dbReference type="Proteomes" id="UP000226525"/>
    </source>
</evidence>
<comment type="caution">
    <text evidence="1">The sequence shown here is derived from an EMBL/GenBank/DDBJ whole genome shotgun (WGS) entry which is preliminary data.</text>
</comment>
<protein>
    <submittedName>
        <fullName evidence="1">Uncharacterized protein</fullName>
    </submittedName>
</protein>
<reference evidence="2" key="1">
    <citation type="submission" date="2017-09" db="EMBL/GenBank/DDBJ databases">
        <title>The Reconstruction of 2,631 Draft Metagenome-Assembled Genomes from the Global Oceans.</title>
        <authorList>
            <person name="Tully B.J."/>
            <person name="Graham E.D."/>
            <person name="Heidelberg J.F."/>
        </authorList>
    </citation>
    <scope>NUCLEOTIDE SEQUENCE [LARGE SCALE GENOMIC DNA]</scope>
</reference>
<dbReference type="Proteomes" id="UP000226525">
    <property type="component" value="Unassembled WGS sequence"/>
</dbReference>
<sequence>MNKDLFAEIELQEMIELQRKKLLKLSREILPNLTPEDLRNPQDFPELIKDPSFNYEDGLLAGYLAVQIAMRSRL</sequence>
<name>A0A2D6YL03_9DELT</name>
<organism evidence="1 2">
    <name type="scientific">SAR324 cluster bacterium</name>
    <dbReference type="NCBI Taxonomy" id="2024889"/>
    <lineage>
        <taxon>Bacteria</taxon>
        <taxon>Deltaproteobacteria</taxon>
        <taxon>SAR324 cluster</taxon>
    </lineage>
</organism>
<dbReference type="AlphaFoldDB" id="A0A2D6YL03"/>
<evidence type="ECO:0000313" key="1">
    <source>
        <dbReference type="EMBL" id="MAH63795.1"/>
    </source>
</evidence>